<feature type="transmembrane region" description="Helical" evidence="6">
    <location>
        <begin position="12"/>
        <end position="35"/>
    </location>
</feature>
<evidence type="ECO:0000256" key="4">
    <source>
        <dbReference type="ARBA" id="ARBA00022989"/>
    </source>
</evidence>
<evidence type="ECO:0008006" key="9">
    <source>
        <dbReference type="Google" id="ProtNLM"/>
    </source>
</evidence>
<protein>
    <recommendedName>
        <fullName evidence="9">Flippase-like domain-containing protein</fullName>
    </recommendedName>
</protein>
<evidence type="ECO:0000256" key="6">
    <source>
        <dbReference type="SAM" id="Phobius"/>
    </source>
</evidence>
<comment type="subcellular location">
    <subcellularLocation>
        <location evidence="1">Cell membrane</location>
        <topology evidence="1">Multi-pass membrane protein</topology>
    </subcellularLocation>
</comment>
<evidence type="ECO:0000313" key="7">
    <source>
        <dbReference type="EMBL" id="GMA95548.1"/>
    </source>
</evidence>
<organism evidence="7 8">
    <name type="scientific">Pseudolysinimonas kribbensis</name>
    <dbReference type="NCBI Taxonomy" id="433641"/>
    <lineage>
        <taxon>Bacteria</taxon>
        <taxon>Bacillati</taxon>
        <taxon>Actinomycetota</taxon>
        <taxon>Actinomycetes</taxon>
        <taxon>Micrococcales</taxon>
        <taxon>Microbacteriaceae</taxon>
        <taxon>Pseudolysinimonas</taxon>
    </lineage>
</organism>
<evidence type="ECO:0000256" key="2">
    <source>
        <dbReference type="ARBA" id="ARBA00022475"/>
    </source>
</evidence>
<reference evidence="8" key="1">
    <citation type="journal article" date="2019" name="Int. J. Syst. Evol. Microbiol.">
        <title>The Global Catalogue of Microorganisms (GCM) 10K type strain sequencing project: providing services to taxonomists for standard genome sequencing and annotation.</title>
        <authorList>
            <consortium name="The Broad Institute Genomics Platform"/>
            <consortium name="The Broad Institute Genome Sequencing Center for Infectious Disease"/>
            <person name="Wu L."/>
            <person name="Ma J."/>
        </authorList>
    </citation>
    <scope>NUCLEOTIDE SEQUENCE [LARGE SCALE GENOMIC DNA]</scope>
    <source>
        <strain evidence="8">NBRC 108894</strain>
    </source>
</reference>
<dbReference type="EMBL" id="BSVB01000001">
    <property type="protein sequence ID" value="GMA95548.1"/>
    <property type="molecule type" value="Genomic_DNA"/>
</dbReference>
<comment type="caution">
    <text evidence="7">The sequence shown here is derived from an EMBL/GenBank/DDBJ whole genome shotgun (WGS) entry which is preliminary data.</text>
</comment>
<name>A0ABQ6K4J9_9MICO</name>
<evidence type="ECO:0000256" key="5">
    <source>
        <dbReference type="ARBA" id="ARBA00023136"/>
    </source>
</evidence>
<feature type="transmembrane region" description="Helical" evidence="6">
    <location>
        <begin position="155"/>
        <end position="173"/>
    </location>
</feature>
<keyword evidence="3 6" id="KW-0812">Transmembrane</keyword>
<accession>A0ABQ6K4J9</accession>
<keyword evidence="2" id="KW-1003">Cell membrane</keyword>
<evidence type="ECO:0000313" key="8">
    <source>
        <dbReference type="Proteomes" id="UP001157034"/>
    </source>
</evidence>
<keyword evidence="5 6" id="KW-0472">Membrane</keyword>
<dbReference type="PANTHER" id="PTHR40277">
    <property type="entry name" value="BLL5419 PROTEIN"/>
    <property type="match status" value="1"/>
</dbReference>
<dbReference type="Pfam" id="PF03706">
    <property type="entry name" value="LPG_synthase_TM"/>
    <property type="match status" value="1"/>
</dbReference>
<keyword evidence="8" id="KW-1185">Reference proteome</keyword>
<feature type="transmembrane region" description="Helical" evidence="6">
    <location>
        <begin position="271"/>
        <end position="296"/>
    </location>
</feature>
<feature type="transmembrane region" description="Helical" evidence="6">
    <location>
        <begin position="41"/>
        <end position="62"/>
    </location>
</feature>
<evidence type="ECO:0000256" key="3">
    <source>
        <dbReference type="ARBA" id="ARBA00022692"/>
    </source>
</evidence>
<dbReference type="RefSeq" id="WP_284254298.1">
    <property type="nucleotide sequence ID" value="NZ_BSVB01000001.1"/>
</dbReference>
<keyword evidence="4 6" id="KW-1133">Transmembrane helix</keyword>
<sequence length="318" mass="32040">MARLTPPLVRRLLVPAMGAAVVAATVAAVGAGPFLRGIASLTPVPILGAVLLAAAATAAAAWRWSVVAGALGIPLTWPAAVAAYYRSQFLNTVLPGGVLGDVHRAYRHGRGAAQPVAAARAVATERIAGQLAQLVLVVAVLTVLGASAVLPGTLALAAVIVLAAAAALGIVAATPRGRRLARRELADLRRVAAPRTRARGRRVVGDRRRVPRGGLRHRVSRHRGRGVAAELIVLALVALSAGSVPVNLGGWGPREAASASAFALVGLGSGAGLAASAAFGVLTMIALAPGAIVLVADRIAASRAPTRRPVPVPQEIPA</sequence>
<dbReference type="InterPro" id="IPR022791">
    <property type="entry name" value="L-PG_synthase/AglD"/>
</dbReference>
<feature type="transmembrane region" description="Helical" evidence="6">
    <location>
        <begin position="227"/>
        <end position="251"/>
    </location>
</feature>
<proteinExistence type="predicted"/>
<dbReference type="Proteomes" id="UP001157034">
    <property type="component" value="Unassembled WGS sequence"/>
</dbReference>
<dbReference type="PANTHER" id="PTHR40277:SF1">
    <property type="entry name" value="BLL5419 PROTEIN"/>
    <property type="match status" value="1"/>
</dbReference>
<gene>
    <name evidence="7" type="ORF">GCM10025881_23720</name>
</gene>
<evidence type="ECO:0000256" key="1">
    <source>
        <dbReference type="ARBA" id="ARBA00004651"/>
    </source>
</evidence>
<feature type="transmembrane region" description="Helical" evidence="6">
    <location>
        <begin position="131"/>
        <end position="149"/>
    </location>
</feature>